<sequence>MLPPCGVRRQAAEILQDSSGISRITDGISGIFSDHCYSVCSMRQPDLKYFDNKDDDSDPETSNDLPKFTDGTKGRNRNQNYLVPSPVLRILDHTVFSTGTGLNKTLASKSKDACVSSMTCKVTKSKAVT</sequence>
<dbReference type="EMBL" id="KE667043">
    <property type="protein sequence ID" value="ERE87682.1"/>
    <property type="molecule type" value="Genomic_DNA"/>
</dbReference>
<evidence type="ECO:0000313" key="2">
    <source>
        <dbReference type="EMBL" id="ERE87682.1"/>
    </source>
</evidence>
<feature type="region of interest" description="Disordered" evidence="1">
    <location>
        <begin position="50"/>
        <end position="79"/>
    </location>
</feature>
<gene>
    <name evidence="2" type="ORF">H671_1g3604</name>
</gene>
<organism evidence="2 3">
    <name type="scientific">Cricetulus griseus</name>
    <name type="common">Chinese hamster</name>
    <name type="synonym">Cricetulus barabensis griseus</name>
    <dbReference type="NCBI Taxonomy" id="10029"/>
    <lineage>
        <taxon>Eukaryota</taxon>
        <taxon>Metazoa</taxon>
        <taxon>Chordata</taxon>
        <taxon>Craniata</taxon>
        <taxon>Vertebrata</taxon>
        <taxon>Euteleostomi</taxon>
        <taxon>Mammalia</taxon>
        <taxon>Eutheria</taxon>
        <taxon>Euarchontoglires</taxon>
        <taxon>Glires</taxon>
        <taxon>Rodentia</taxon>
        <taxon>Myomorpha</taxon>
        <taxon>Muroidea</taxon>
        <taxon>Cricetidae</taxon>
        <taxon>Cricetinae</taxon>
        <taxon>Cricetulus</taxon>
    </lineage>
</organism>
<evidence type="ECO:0000256" key="1">
    <source>
        <dbReference type="SAM" id="MobiDB-lite"/>
    </source>
</evidence>
<proteinExistence type="predicted"/>
<dbReference type="Proteomes" id="UP000030759">
    <property type="component" value="Unassembled WGS sequence"/>
</dbReference>
<dbReference type="AlphaFoldDB" id="A0A061IN15"/>
<protein>
    <submittedName>
        <fullName evidence="2">Zinc finger protein</fullName>
    </submittedName>
</protein>
<accession>A0A061IN15</accession>
<reference evidence="3" key="1">
    <citation type="journal article" date="2013" name="Nat. Biotechnol.">
        <title>Chinese hamster genome sequenced from sorted chromosomes.</title>
        <authorList>
            <person name="Brinkrolf K."/>
            <person name="Rupp O."/>
            <person name="Laux H."/>
            <person name="Kollin F."/>
            <person name="Ernst W."/>
            <person name="Linke B."/>
            <person name="Kofler R."/>
            <person name="Romand S."/>
            <person name="Hesse F."/>
            <person name="Budach W.E."/>
            <person name="Galosy S."/>
            <person name="Muller D."/>
            <person name="Noll T."/>
            <person name="Wienberg J."/>
            <person name="Jostock T."/>
            <person name="Leonard M."/>
            <person name="Grillari J."/>
            <person name="Tauch A."/>
            <person name="Goesmann A."/>
            <person name="Helk B."/>
            <person name="Mott J.E."/>
            <person name="Puhler A."/>
            <person name="Borth N."/>
        </authorList>
    </citation>
    <scope>NUCLEOTIDE SEQUENCE [LARGE SCALE GENOMIC DNA]</scope>
    <source>
        <strain evidence="3">17A/GY</strain>
    </source>
</reference>
<name>A0A061IN15_CRIGR</name>
<evidence type="ECO:0000313" key="3">
    <source>
        <dbReference type="Proteomes" id="UP000030759"/>
    </source>
</evidence>